<dbReference type="InterPro" id="IPR011006">
    <property type="entry name" value="CheY-like_superfamily"/>
</dbReference>
<keyword evidence="4 9" id="KW-0902">Two-component regulatory system</keyword>
<dbReference type="GO" id="GO:0005737">
    <property type="term" value="C:cytoplasm"/>
    <property type="evidence" value="ECO:0007669"/>
    <property type="project" value="UniProtKB-SubCell"/>
</dbReference>
<gene>
    <name evidence="12" type="ORF">FF36_01948</name>
</gene>
<dbReference type="SMART" id="SM00448">
    <property type="entry name" value="REC"/>
    <property type="match status" value="1"/>
</dbReference>
<evidence type="ECO:0000256" key="6">
    <source>
        <dbReference type="ARBA" id="ARBA00023125"/>
    </source>
</evidence>
<dbReference type="GO" id="GO:0000156">
    <property type="term" value="F:phosphorelay response regulator activity"/>
    <property type="evidence" value="ECO:0007669"/>
    <property type="project" value="TreeGrafter"/>
</dbReference>
<reference evidence="13" key="1">
    <citation type="submission" date="2015-02" db="EMBL/GenBank/DDBJ databases">
        <title>Draft Genome of Frankia sp. CpI1-S.</title>
        <authorList>
            <person name="Oshone R.T."/>
            <person name="Ngom M."/>
            <person name="Ghodhbane-Gtari F."/>
            <person name="Gtari M."/>
            <person name="Morris K."/>
            <person name="Thomas K."/>
            <person name="Sen A."/>
            <person name="Tisa L.S."/>
        </authorList>
    </citation>
    <scope>NUCLEOTIDE SEQUENCE [LARGE SCALE GENOMIC DNA]</scope>
    <source>
        <strain evidence="13">CpI1-S</strain>
    </source>
</reference>
<keyword evidence="7 9" id="KW-0010">Activator</keyword>
<organism evidence="12 13">
    <name type="scientific">Frankia torreyi</name>
    <dbReference type="NCBI Taxonomy" id="1856"/>
    <lineage>
        <taxon>Bacteria</taxon>
        <taxon>Bacillati</taxon>
        <taxon>Actinomycetota</taxon>
        <taxon>Actinomycetes</taxon>
        <taxon>Frankiales</taxon>
        <taxon>Frankiaceae</taxon>
        <taxon>Frankia</taxon>
    </lineage>
</organism>
<dbReference type="Pfam" id="PF20714">
    <property type="entry name" value="HTH_64"/>
    <property type="match status" value="1"/>
</dbReference>
<dbReference type="PROSITE" id="PS50110">
    <property type="entry name" value="RESPONSE_REGULATORY"/>
    <property type="match status" value="1"/>
</dbReference>
<feature type="modified residue" description="4-aspartylphosphate" evidence="10">
    <location>
        <position position="58"/>
    </location>
</feature>
<evidence type="ECO:0000256" key="1">
    <source>
        <dbReference type="ARBA" id="ARBA00004496"/>
    </source>
</evidence>
<comment type="subcellular location">
    <subcellularLocation>
        <location evidence="1 9">Cytoplasm</location>
    </subcellularLocation>
</comment>
<dbReference type="PANTHER" id="PTHR45526:SF1">
    <property type="entry name" value="TRANSCRIPTIONAL REGULATORY PROTEIN DCUR-RELATED"/>
    <property type="match status" value="1"/>
</dbReference>
<evidence type="ECO:0000256" key="10">
    <source>
        <dbReference type="PROSITE-ProRule" id="PRU00169"/>
    </source>
</evidence>
<comment type="caution">
    <text evidence="12">The sequence shown here is derived from an EMBL/GenBank/DDBJ whole genome shotgun (WGS) entry which is preliminary data.</text>
</comment>
<dbReference type="PIRSF" id="PIRSF006171">
    <property type="entry name" value="RR_citrat_malat"/>
    <property type="match status" value="1"/>
</dbReference>
<evidence type="ECO:0000256" key="3">
    <source>
        <dbReference type="ARBA" id="ARBA00022553"/>
    </source>
</evidence>
<keyword evidence="8 9" id="KW-0804">Transcription</keyword>
<proteinExistence type="predicted"/>
<dbReference type="AlphaFoldDB" id="A0A0D8BHQ4"/>
<dbReference type="Pfam" id="PF00072">
    <property type="entry name" value="Response_reg"/>
    <property type="match status" value="1"/>
</dbReference>
<dbReference type="EMBL" id="JYFN01000011">
    <property type="protein sequence ID" value="KJE23763.1"/>
    <property type="molecule type" value="Genomic_DNA"/>
</dbReference>
<accession>A0A0D8BHQ4</accession>
<evidence type="ECO:0000259" key="11">
    <source>
        <dbReference type="PROSITE" id="PS50110"/>
    </source>
</evidence>
<evidence type="ECO:0000256" key="9">
    <source>
        <dbReference type="PIRNR" id="PIRNR006171"/>
    </source>
</evidence>
<keyword evidence="2 9" id="KW-0963">Cytoplasm</keyword>
<evidence type="ECO:0000256" key="8">
    <source>
        <dbReference type="ARBA" id="ARBA00023163"/>
    </source>
</evidence>
<keyword evidence="3 10" id="KW-0597">Phosphoprotein</keyword>
<evidence type="ECO:0000256" key="4">
    <source>
        <dbReference type="ARBA" id="ARBA00023012"/>
    </source>
</evidence>
<dbReference type="InterPro" id="IPR001789">
    <property type="entry name" value="Sig_transdc_resp-reg_receiver"/>
</dbReference>
<keyword evidence="5 9" id="KW-0805">Transcription regulation</keyword>
<evidence type="ECO:0000256" key="7">
    <source>
        <dbReference type="ARBA" id="ARBA00023159"/>
    </source>
</evidence>
<dbReference type="InterPro" id="IPR051271">
    <property type="entry name" value="2C-system_Tx_regulators"/>
</dbReference>
<dbReference type="PATRIC" id="fig|1502723.3.peg.678"/>
<protein>
    <recommendedName>
        <fullName evidence="9">Transcriptional regulatory protein</fullName>
    </recommendedName>
</protein>
<reference evidence="12 13" key="2">
    <citation type="journal article" date="2016" name="Genome Announc.">
        <title>Permanent Draft Genome Sequences for Two Variants of Frankia sp. Strain CpI1, the First Frankia Strain Isolated from Root Nodules of Comptonia peregrina.</title>
        <authorList>
            <person name="Oshone R."/>
            <person name="Hurst S.G.IV."/>
            <person name="Abebe-Akele F."/>
            <person name="Simpson S."/>
            <person name="Morris K."/>
            <person name="Thomas W.K."/>
            <person name="Tisa L.S."/>
        </authorList>
    </citation>
    <scope>NUCLEOTIDE SEQUENCE [LARGE SCALE GENOMIC DNA]</scope>
    <source>
        <strain evidence="13">CpI1-S</strain>
    </source>
</reference>
<sequence>MPDQPIHTLVVEDDPVLAARLRGYVDSVPGFVVSGVARSGEQVLSPALHGRLDLILLDFFLPDMSGLDVCRALRARGSTLDIIAVSLVRDLAMVQTAMSYGVIQYVVKPFTATAFRHCLERYSAFRRQITASPGGLVRQHDVDLALSRLRPDGSGVTLPKGLSAATLDTVVGYLRGAVRPLSADEVAGGVGLSRVTARRYLEWLAGQRLAIRTMSYGHIGRPRHLYLWRRP</sequence>
<feature type="domain" description="Response regulatory" evidence="11">
    <location>
        <begin position="7"/>
        <end position="123"/>
    </location>
</feature>
<evidence type="ECO:0000256" key="2">
    <source>
        <dbReference type="ARBA" id="ARBA00022490"/>
    </source>
</evidence>
<dbReference type="GO" id="GO:0003677">
    <property type="term" value="F:DNA binding"/>
    <property type="evidence" value="ECO:0007669"/>
    <property type="project" value="UniProtKB-KW"/>
</dbReference>
<evidence type="ECO:0000313" key="12">
    <source>
        <dbReference type="EMBL" id="KJE23763.1"/>
    </source>
</evidence>
<dbReference type="PANTHER" id="PTHR45526">
    <property type="entry name" value="TRANSCRIPTIONAL REGULATORY PROTEIN DPIA"/>
    <property type="match status" value="1"/>
</dbReference>
<dbReference type="GO" id="GO:0003700">
    <property type="term" value="F:DNA-binding transcription factor activity"/>
    <property type="evidence" value="ECO:0007669"/>
    <property type="project" value="InterPro"/>
</dbReference>
<dbReference type="InterPro" id="IPR048714">
    <property type="entry name" value="DpiA-like_HTH"/>
</dbReference>
<dbReference type="Proteomes" id="UP000032545">
    <property type="component" value="Unassembled WGS sequence"/>
</dbReference>
<evidence type="ECO:0000313" key="13">
    <source>
        <dbReference type="Proteomes" id="UP000032545"/>
    </source>
</evidence>
<evidence type="ECO:0000256" key="5">
    <source>
        <dbReference type="ARBA" id="ARBA00023015"/>
    </source>
</evidence>
<dbReference type="InterPro" id="IPR024187">
    <property type="entry name" value="Sig_transdc_resp-reg_cit/mal"/>
</dbReference>
<name>A0A0D8BHQ4_9ACTN</name>
<keyword evidence="6 9" id="KW-0238">DNA-binding</keyword>
<dbReference type="OrthoDB" id="7187989at2"/>
<dbReference type="RefSeq" id="WP_044884621.1">
    <property type="nucleotide sequence ID" value="NZ_JYFN01000011.1"/>
</dbReference>
<keyword evidence="13" id="KW-1185">Reference proteome</keyword>
<dbReference type="SUPFAM" id="SSF52172">
    <property type="entry name" value="CheY-like"/>
    <property type="match status" value="1"/>
</dbReference>
<dbReference type="Gene3D" id="3.40.50.2300">
    <property type="match status" value="1"/>
</dbReference>